<evidence type="ECO:0000313" key="2">
    <source>
        <dbReference type="EMBL" id="KAK4449233.1"/>
    </source>
</evidence>
<evidence type="ECO:0000259" key="1">
    <source>
        <dbReference type="Pfam" id="PF00583"/>
    </source>
</evidence>
<dbReference type="Gene3D" id="3.40.630.30">
    <property type="match status" value="1"/>
</dbReference>
<dbReference type="PANTHER" id="PTHR20958:SF6">
    <property type="entry name" value="GLYCINE N-ACYLTRANSFERASE-LIKE PROTEIN"/>
    <property type="match status" value="1"/>
</dbReference>
<reference evidence="2" key="1">
    <citation type="journal article" date="2023" name="Mol. Phylogenet. Evol.">
        <title>Genome-scale phylogeny and comparative genomics of the fungal order Sordariales.</title>
        <authorList>
            <person name="Hensen N."/>
            <person name="Bonometti L."/>
            <person name="Westerberg I."/>
            <person name="Brannstrom I.O."/>
            <person name="Guillou S."/>
            <person name="Cros-Aarteil S."/>
            <person name="Calhoun S."/>
            <person name="Haridas S."/>
            <person name="Kuo A."/>
            <person name="Mondo S."/>
            <person name="Pangilinan J."/>
            <person name="Riley R."/>
            <person name="LaButti K."/>
            <person name="Andreopoulos B."/>
            <person name="Lipzen A."/>
            <person name="Chen C."/>
            <person name="Yan M."/>
            <person name="Daum C."/>
            <person name="Ng V."/>
            <person name="Clum A."/>
            <person name="Steindorff A."/>
            <person name="Ohm R.A."/>
            <person name="Martin F."/>
            <person name="Silar P."/>
            <person name="Natvig D.O."/>
            <person name="Lalanne C."/>
            <person name="Gautier V."/>
            <person name="Ament-Velasquez S.L."/>
            <person name="Kruys A."/>
            <person name="Hutchinson M.I."/>
            <person name="Powell A.J."/>
            <person name="Barry K."/>
            <person name="Miller A.N."/>
            <person name="Grigoriev I.V."/>
            <person name="Debuchy R."/>
            <person name="Gladieux P."/>
            <person name="Hiltunen Thoren M."/>
            <person name="Johannesson H."/>
        </authorList>
    </citation>
    <scope>NUCLEOTIDE SEQUENCE</scope>
    <source>
        <strain evidence="2">PSN243</strain>
    </source>
</reference>
<name>A0AAV9GPF4_9PEZI</name>
<sequence length="329" mass="36182">MPPNITLQDTPSPPAPLITLLTSHLPHSLPVLRRLQSCLSLSASTPQTHILYASSLTTFPNHFAAAYLDLTRSPETECWLYSTLEDASTSYPPSNLSLSLPQEEAQLCDELVMAILRRARLLEEELSGEGVVRTVGKGKMVLGSLNEVVRQRIMKRGVQMAKTAAVEEAVEWEFCGKWLFRVEELPFGGRDGLEELEEGVIWDVCRRGDVRIVQSRTVVPRLEATLLMLPSTVLRLENGTPVAWAFLGLDGTFMTLHVEEAYRGKGLAKALACRLIRDHLKTYGDDGWGAADVFVSNVKSRAVCKSIGGKPCWTSSWAILDLSSAGGSM</sequence>
<dbReference type="PANTHER" id="PTHR20958">
    <property type="entry name" value="GLYCINE N-ACYLTRANSFERASE-LIKE PROTEIN"/>
    <property type="match status" value="1"/>
</dbReference>
<gene>
    <name evidence="2" type="ORF">QBC34DRAFT_405359</name>
</gene>
<dbReference type="EMBL" id="MU865938">
    <property type="protein sequence ID" value="KAK4449233.1"/>
    <property type="molecule type" value="Genomic_DNA"/>
</dbReference>
<protein>
    <recommendedName>
        <fullName evidence="1">N-acetyltransferase domain-containing protein</fullName>
    </recommendedName>
</protein>
<dbReference type="Pfam" id="PF00583">
    <property type="entry name" value="Acetyltransf_1"/>
    <property type="match status" value="1"/>
</dbReference>
<dbReference type="InterPro" id="IPR000182">
    <property type="entry name" value="GNAT_dom"/>
</dbReference>
<evidence type="ECO:0000313" key="3">
    <source>
        <dbReference type="Proteomes" id="UP001321760"/>
    </source>
</evidence>
<dbReference type="SUPFAM" id="SSF55729">
    <property type="entry name" value="Acyl-CoA N-acyltransferases (Nat)"/>
    <property type="match status" value="1"/>
</dbReference>
<keyword evidence="3" id="KW-1185">Reference proteome</keyword>
<feature type="domain" description="N-acetyltransferase" evidence="1">
    <location>
        <begin position="233"/>
        <end position="305"/>
    </location>
</feature>
<organism evidence="2 3">
    <name type="scientific">Podospora aff. communis PSN243</name>
    <dbReference type="NCBI Taxonomy" id="3040156"/>
    <lineage>
        <taxon>Eukaryota</taxon>
        <taxon>Fungi</taxon>
        <taxon>Dikarya</taxon>
        <taxon>Ascomycota</taxon>
        <taxon>Pezizomycotina</taxon>
        <taxon>Sordariomycetes</taxon>
        <taxon>Sordariomycetidae</taxon>
        <taxon>Sordariales</taxon>
        <taxon>Podosporaceae</taxon>
        <taxon>Podospora</taxon>
    </lineage>
</organism>
<reference evidence="2" key="2">
    <citation type="submission" date="2023-05" db="EMBL/GenBank/DDBJ databases">
        <authorList>
            <consortium name="Lawrence Berkeley National Laboratory"/>
            <person name="Steindorff A."/>
            <person name="Hensen N."/>
            <person name="Bonometti L."/>
            <person name="Westerberg I."/>
            <person name="Brannstrom I.O."/>
            <person name="Guillou S."/>
            <person name="Cros-Aarteil S."/>
            <person name="Calhoun S."/>
            <person name="Haridas S."/>
            <person name="Kuo A."/>
            <person name="Mondo S."/>
            <person name="Pangilinan J."/>
            <person name="Riley R."/>
            <person name="Labutti K."/>
            <person name="Andreopoulos B."/>
            <person name="Lipzen A."/>
            <person name="Chen C."/>
            <person name="Yanf M."/>
            <person name="Daum C."/>
            <person name="Ng V."/>
            <person name="Clum A."/>
            <person name="Ohm R."/>
            <person name="Martin F."/>
            <person name="Silar P."/>
            <person name="Natvig D."/>
            <person name="Lalanne C."/>
            <person name="Gautier V."/>
            <person name="Ament-Velasquez S.L."/>
            <person name="Kruys A."/>
            <person name="Hutchinson M.I."/>
            <person name="Powell A.J."/>
            <person name="Barry K."/>
            <person name="Miller A.N."/>
            <person name="Grigoriev I.V."/>
            <person name="Debuchy R."/>
            <person name="Gladieux P."/>
            <person name="Thoren M.H."/>
            <person name="Johannesson H."/>
        </authorList>
    </citation>
    <scope>NUCLEOTIDE SEQUENCE</scope>
    <source>
        <strain evidence="2">PSN243</strain>
    </source>
</reference>
<proteinExistence type="predicted"/>
<dbReference type="AlphaFoldDB" id="A0AAV9GPF4"/>
<comment type="caution">
    <text evidence="2">The sequence shown here is derived from an EMBL/GenBank/DDBJ whole genome shotgun (WGS) entry which is preliminary data.</text>
</comment>
<dbReference type="GO" id="GO:0016747">
    <property type="term" value="F:acyltransferase activity, transferring groups other than amino-acyl groups"/>
    <property type="evidence" value="ECO:0007669"/>
    <property type="project" value="InterPro"/>
</dbReference>
<accession>A0AAV9GPF4</accession>
<dbReference type="InterPro" id="IPR053225">
    <property type="entry name" value="Acyl-CoA_N-acyltransferase"/>
</dbReference>
<dbReference type="Proteomes" id="UP001321760">
    <property type="component" value="Unassembled WGS sequence"/>
</dbReference>
<dbReference type="InterPro" id="IPR016181">
    <property type="entry name" value="Acyl_CoA_acyltransferase"/>
</dbReference>